<dbReference type="GO" id="GO:0004674">
    <property type="term" value="F:protein serine/threonine kinase activity"/>
    <property type="evidence" value="ECO:0007669"/>
    <property type="project" value="UniProtKB-KW"/>
</dbReference>
<sequence>MGKKRQAASDREPEKPNESYTIHLISGSTGDLLFRLASVAETQFSGIDFEILSHPLADTHEKLEHVLHGIMGPRAIVIHGLPDASSKQFVRSYCVRQHVPHFDATGPLFDFMADCVGQLADNDLSQLHKLDATYQKRIEAMEFAMEHDDGLGAATLQQADIVIVGLSRVSKSPTTLYLGSRGFKVANVSISPVTGFPAELTRLGKNKIVAFTMQPKRLHEIRVERMKHAGSPGTDYDDLQSVIREVIEFEQECQRRGYPLIDVTQLTIEQTAVQVLKALELAAR</sequence>
<keyword evidence="6" id="KW-1185">Reference proteome</keyword>
<gene>
    <name evidence="5" type="primary">yqfL</name>
    <name evidence="5" type="ORF">Pr1d_51770</name>
</gene>
<dbReference type="RefSeq" id="WP_148076005.1">
    <property type="nucleotide sequence ID" value="NZ_CP042913.1"/>
</dbReference>
<reference evidence="5 6" key="1">
    <citation type="submission" date="2019-08" db="EMBL/GenBank/DDBJ databases">
        <title>Deep-cultivation of Planctomycetes and their phenomic and genomic characterization uncovers novel biology.</title>
        <authorList>
            <person name="Wiegand S."/>
            <person name="Jogler M."/>
            <person name="Boedeker C."/>
            <person name="Pinto D."/>
            <person name="Vollmers J."/>
            <person name="Rivas-Marin E."/>
            <person name="Kohn T."/>
            <person name="Peeters S.H."/>
            <person name="Heuer A."/>
            <person name="Rast P."/>
            <person name="Oberbeckmann S."/>
            <person name="Bunk B."/>
            <person name="Jeske O."/>
            <person name="Meyerdierks A."/>
            <person name="Storesund J.E."/>
            <person name="Kallscheuer N."/>
            <person name="Luecker S."/>
            <person name="Lage O.M."/>
            <person name="Pohl T."/>
            <person name="Merkel B.J."/>
            <person name="Hornburger P."/>
            <person name="Mueller R.-W."/>
            <person name="Bruemmer F."/>
            <person name="Labrenz M."/>
            <person name="Spormann A.M."/>
            <person name="Op den Camp H."/>
            <person name="Overmann J."/>
            <person name="Amann R."/>
            <person name="Jetten M.S.M."/>
            <person name="Mascher T."/>
            <person name="Medema M.H."/>
            <person name="Devos D.P."/>
            <person name="Kaster A.-K."/>
            <person name="Ovreas L."/>
            <person name="Rohde M."/>
            <person name="Galperin M.Y."/>
            <person name="Jogler C."/>
        </authorList>
    </citation>
    <scope>NUCLEOTIDE SEQUENCE [LARGE SCALE GENOMIC DNA]</scope>
    <source>
        <strain evidence="5 6">Pr1d</strain>
    </source>
</reference>
<evidence type="ECO:0000256" key="2">
    <source>
        <dbReference type="ARBA" id="ARBA00022679"/>
    </source>
</evidence>
<accession>A0A5B9QIK0</accession>
<dbReference type="EMBL" id="CP042913">
    <property type="protein sequence ID" value="QEG37829.1"/>
    <property type="molecule type" value="Genomic_DNA"/>
</dbReference>
<keyword evidence="5" id="KW-0670">Pyruvate</keyword>
<name>A0A5B9QIK0_9BACT</name>
<keyword evidence="1" id="KW-0723">Serine/threonine-protein kinase</keyword>
<keyword evidence="2 5" id="KW-0808">Transferase</keyword>
<evidence type="ECO:0000313" key="6">
    <source>
        <dbReference type="Proteomes" id="UP000323917"/>
    </source>
</evidence>
<evidence type="ECO:0000256" key="1">
    <source>
        <dbReference type="ARBA" id="ARBA00022527"/>
    </source>
</evidence>
<dbReference type="GO" id="GO:0005524">
    <property type="term" value="F:ATP binding"/>
    <property type="evidence" value="ECO:0007669"/>
    <property type="project" value="InterPro"/>
</dbReference>
<dbReference type="NCBIfam" id="NF003742">
    <property type="entry name" value="PRK05339.1"/>
    <property type="match status" value="1"/>
</dbReference>
<keyword evidence="4" id="KW-0418">Kinase</keyword>
<dbReference type="PANTHER" id="PTHR31756">
    <property type="entry name" value="PYRUVATE, PHOSPHATE DIKINASE REGULATORY PROTEIN 1, CHLOROPLASTIC"/>
    <property type="match status" value="1"/>
</dbReference>
<dbReference type="Pfam" id="PF03618">
    <property type="entry name" value="Kinase-PPPase"/>
    <property type="match status" value="1"/>
</dbReference>
<proteinExistence type="predicted"/>
<dbReference type="AlphaFoldDB" id="A0A5B9QIK0"/>
<evidence type="ECO:0000256" key="3">
    <source>
        <dbReference type="ARBA" id="ARBA00022741"/>
    </source>
</evidence>
<dbReference type="PANTHER" id="PTHR31756:SF3">
    <property type="entry name" value="PYRUVATE, PHOSPHATE DIKINASE REGULATORY PROTEIN 1, CHLOROPLASTIC"/>
    <property type="match status" value="1"/>
</dbReference>
<dbReference type="InterPro" id="IPR005177">
    <property type="entry name" value="Kinase-pyrophosphorylase"/>
</dbReference>
<keyword evidence="3" id="KW-0547">Nucleotide-binding</keyword>
<evidence type="ECO:0000313" key="5">
    <source>
        <dbReference type="EMBL" id="QEG37829.1"/>
    </source>
</evidence>
<protein>
    <submittedName>
        <fullName evidence="5">Pyruvate, phosphate dikinase regulatory protein</fullName>
        <ecNumber evidence="5">2.7.11.32</ecNumber>
    </submittedName>
</protein>
<dbReference type="EC" id="2.7.11.32" evidence="5"/>
<evidence type="ECO:0000256" key="4">
    <source>
        <dbReference type="ARBA" id="ARBA00022777"/>
    </source>
</evidence>
<organism evidence="5 6">
    <name type="scientific">Bythopirellula goksoeyrii</name>
    <dbReference type="NCBI Taxonomy" id="1400387"/>
    <lineage>
        <taxon>Bacteria</taxon>
        <taxon>Pseudomonadati</taxon>
        <taxon>Planctomycetota</taxon>
        <taxon>Planctomycetia</taxon>
        <taxon>Pirellulales</taxon>
        <taxon>Lacipirellulaceae</taxon>
        <taxon>Bythopirellula</taxon>
    </lineage>
</organism>
<dbReference type="OrthoDB" id="9782201at2"/>
<dbReference type="KEGG" id="bgok:Pr1d_51770"/>
<dbReference type="Proteomes" id="UP000323917">
    <property type="component" value="Chromosome"/>
</dbReference>